<evidence type="ECO:0000256" key="2">
    <source>
        <dbReference type="ARBA" id="ARBA00009292"/>
    </source>
</evidence>
<dbReference type="InterPro" id="IPR001501">
    <property type="entry name" value="Ni-dep_hyd_lsu"/>
</dbReference>
<evidence type="ECO:0000313" key="7">
    <source>
        <dbReference type="EMBL" id="HDY58709.1"/>
    </source>
</evidence>
<dbReference type="EMBL" id="DSKY01000012">
    <property type="protein sequence ID" value="HDY58709.1"/>
    <property type="molecule type" value="Genomic_DNA"/>
</dbReference>
<dbReference type="PANTHER" id="PTHR43600">
    <property type="entry name" value="COENZYME F420 HYDROGENASE, SUBUNIT ALPHA"/>
    <property type="match status" value="1"/>
</dbReference>
<dbReference type="Gene3D" id="1.10.645.10">
    <property type="entry name" value="Cytochrome-c3 Hydrogenase, chain B"/>
    <property type="match status" value="1"/>
</dbReference>
<comment type="cofactor">
    <cofactor evidence="6">
        <name>Fe cation</name>
        <dbReference type="ChEBI" id="CHEBI:24875"/>
    </cofactor>
</comment>
<protein>
    <submittedName>
        <fullName evidence="7">Ni/Fe hydrogenase subunit alpha</fullName>
    </submittedName>
</protein>
<organism evidence="7">
    <name type="scientific">candidate division WOR-3 bacterium</name>
    <dbReference type="NCBI Taxonomy" id="2052148"/>
    <lineage>
        <taxon>Bacteria</taxon>
        <taxon>Bacteria division WOR-3</taxon>
    </lineage>
</organism>
<feature type="binding site" evidence="6">
    <location>
        <position position="455"/>
    </location>
    <ligand>
        <name>Ni(2+)</name>
        <dbReference type="ChEBI" id="CHEBI:49786"/>
    </ligand>
</feature>
<feature type="binding site" evidence="6">
    <location>
        <position position="65"/>
    </location>
    <ligand>
        <name>Fe cation</name>
        <dbReference type="ChEBI" id="CHEBI:24875"/>
    </ligand>
</feature>
<keyword evidence="3 6" id="KW-0533">Nickel</keyword>
<evidence type="ECO:0000256" key="5">
    <source>
        <dbReference type="ARBA" id="ARBA00023002"/>
    </source>
</evidence>
<dbReference type="AlphaFoldDB" id="A0A7V1EHK6"/>
<keyword evidence="6" id="KW-0460">Magnesium</keyword>
<feature type="binding site" evidence="6">
    <location>
        <position position="43"/>
    </location>
    <ligand>
        <name>Mg(2+)</name>
        <dbReference type="ChEBI" id="CHEBI:18420"/>
    </ligand>
</feature>
<dbReference type="SUPFAM" id="SSF56762">
    <property type="entry name" value="HydB/Nqo4-like"/>
    <property type="match status" value="1"/>
</dbReference>
<keyword evidence="5" id="KW-0560">Oxidoreductase</keyword>
<dbReference type="InterPro" id="IPR029014">
    <property type="entry name" value="NiFe-Hase_large"/>
</dbReference>
<dbReference type="Pfam" id="PF00374">
    <property type="entry name" value="NiFeSe_Hases"/>
    <property type="match status" value="2"/>
</dbReference>
<dbReference type="GO" id="GO:0016491">
    <property type="term" value="F:oxidoreductase activity"/>
    <property type="evidence" value="ECO:0007669"/>
    <property type="project" value="UniProtKB-KW"/>
</dbReference>
<dbReference type="GO" id="GO:0016151">
    <property type="term" value="F:nickel cation binding"/>
    <property type="evidence" value="ECO:0007669"/>
    <property type="project" value="InterPro"/>
</dbReference>
<evidence type="ECO:0000256" key="3">
    <source>
        <dbReference type="ARBA" id="ARBA00022596"/>
    </source>
</evidence>
<accession>A0A7V1EHK6</accession>
<comment type="caution">
    <text evidence="7">The sequence shown here is derived from an EMBL/GenBank/DDBJ whole genome shotgun (WGS) entry which is preliminary data.</text>
</comment>
<keyword evidence="4 6" id="KW-0479">Metal-binding</keyword>
<comment type="similarity">
    <text evidence="2">Belongs to the [NiFe]/[NiFeSe] hydrogenase large subunit family.</text>
</comment>
<sequence>MFKEITIDPITRLEGHGKIDIFLDDAGNVAHACLQIPELRGYERFAIGRLAEEMPRITETICGVCPTTHHMCSTKALDDLYGVEPPPAAKKIREFQYNTFMFEDHNLHFYFLGGPDFIVGPDAPAGQRNVLGVIAKVGLEIGKKVIDIRKRTRNIIQTLGGRVVHPVNGLPGGVSRGIKKEEQEEWKKVAADAVEFAKFTLKAFDDIVLKNKAYVDLIVGDIYKHKTYYMGLVDDNNKVNFYDGWIRVVDPDGKEFAKFKARDYLDHIAEGVETWTYIKFPYLKNVGWKGFVDGKDSGVYRVAPLGRLNASDGMATPIAQEYYEKFYDTLGGKPVHNTLATHWARVIEAMQAAEKMVELINDPEITDTKIRNMDFKTPKIGIGVVEAPRGTLYHHYETDEKGRLTKANLIVATVNNSAAINMSIEKAARNLIKNGVVNDGLLNMIEMAFRAYDPCFACATHSLPGQLPIEINIHNNKGEIIRTIKN</sequence>
<feature type="binding site" evidence="6">
    <location>
        <position position="458"/>
    </location>
    <ligand>
        <name>Fe cation</name>
        <dbReference type="ChEBI" id="CHEBI:24875"/>
    </ligand>
</feature>
<dbReference type="PANTHER" id="PTHR43600:SF2">
    <property type="entry name" value="F420-NON-REDUCING HYDROGENASE VHU SUBUNIT A"/>
    <property type="match status" value="1"/>
</dbReference>
<name>A0A7V1EHK6_UNCW3</name>
<comment type="cofactor">
    <cofactor evidence="1 6">
        <name>Ni(2+)</name>
        <dbReference type="ChEBI" id="CHEBI:49786"/>
    </cofactor>
</comment>
<reference evidence="7" key="1">
    <citation type="journal article" date="2020" name="mSystems">
        <title>Genome- and Community-Level Interaction Insights into Carbon Utilization and Element Cycling Functions of Hydrothermarchaeota in Hydrothermal Sediment.</title>
        <authorList>
            <person name="Zhou Z."/>
            <person name="Liu Y."/>
            <person name="Xu W."/>
            <person name="Pan J."/>
            <person name="Luo Z.H."/>
            <person name="Li M."/>
        </authorList>
    </citation>
    <scope>NUCLEOTIDE SEQUENCE [LARGE SCALE GENOMIC DNA]</scope>
    <source>
        <strain evidence="7">SpSt-258</strain>
    </source>
</reference>
<keyword evidence="6" id="KW-0408">Iron</keyword>
<feature type="binding site" evidence="6">
    <location>
        <position position="409"/>
    </location>
    <ligand>
        <name>Mg(2+)</name>
        <dbReference type="ChEBI" id="CHEBI:18420"/>
    </ligand>
</feature>
<evidence type="ECO:0000256" key="6">
    <source>
        <dbReference type="PIRSR" id="PIRSR601501-1"/>
    </source>
</evidence>
<feature type="binding site" evidence="6">
    <location>
        <position position="461"/>
    </location>
    <ligand>
        <name>Mg(2+)</name>
        <dbReference type="ChEBI" id="CHEBI:18420"/>
    </ligand>
</feature>
<feature type="binding site" evidence="6">
    <location>
        <position position="62"/>
    </location>
    <ligand>
        <name>Mg(2+)</name>
        <dbReference type="ChEBI" id="CHEBI:18420"/>
    </ligand>
</feature>
<feature type="binding site" evidence="6">
    <location>
        <position position="65"/>
    </location>
    <ligand>
        <name>Ni(2+)</name>
        <dbReference type="ChEBI" id="CHEBI:49786"/>
    </ligand>
</feature>
<proteinExistence type="inferred from homology"/>
<gene>
    <name evidence="7" type="ORF">ENP86_04060</name>
</gene>
<evidence type="ECO:0000256" key="1">
    <source>
        <dbReference type="ARBA" id="ARBA00001967"/>
    </source>
</evidence>
<evidence type="ECO:0000256" key="4">
    <source>
        <dbReference type="ARBA" id="ARBA00022723"/>
    </source>
</evidence>